<dbReference type="PANTHER" id="PTHR37309">
    <property type="entry name" value="SLR0284 PROTEIN"/>
    <property type="match status" value="1"/>
</dbReference>
<dbReference type="KEGG" id="dai:Desaci_1123"/>
<keyword evidence="1" id="KW-0812">Transmembrane</keyword>
<dbReference type="AlphaFoldDB" id="I4D2Y6"/>
<dbReference type="Proteomes" id="UP000002892">
    <property type="component" value="Chromosome"/>
</dbReference>
<feature type="transmembrane region" description="Helical" evidence="1">
    <location>
        <begin position="57"/>
        <end position="78"/>
    </location>
</feature>
<evidence type="ECO:0000256" key="1">
    <source>
        <dbReference type="SAM" id="Phobius"/>
    </source>
</evidence>
<dbReference type="HOGENOM" id="CLU_120441_2_3_9"/>
<feature type="transmembrane region" description="Helical" evidence="1">
    <location>
        <begin position="84"/>
        <end position="106"/>
    </location>
</feature>
<feature type="transmembrane region" description="Helical" evidence="1">
    <location>
        <begin position="5"/>
        <end position="24"/>
    </location>
</feature>
<dbReference type="InterPro" id="IPR007165">
    <property type="entry name" value="Phage_holin_4_2"/>
</dbReference>
<keyword evidence="1" id="KW-0472">Membrane</keyword>
<dbReference type="Pfam" id="PF04020">
    <property type="entry name" value="Phage_holin_4_2"/>
    <property type="match status" value="1"/>
</dbReference>
<dbReference type="EMBL" id="CP003639">
    <property type="protein sequence ID" value="AFM40160.1"/>
    <property type="molecule type" value="Genomic_DNA"/>
</dbReference>
<feature type="transmembrane region" description="Helical" evidence="1">
    <location>
        <begin position="30"/>
        <end position="50"/>
    </location>
</feature>
<dbReference type="PANTHER" id="PTHR37309:SF1">
    <property type="entry name" value="SLR0284 PROTEIN"/>
    <property type="match status" value="1"/>
</dbReference>
<dbReference type="RefSeq" id="WP_014826167.1">
    <property type="nucleotide sequence ID" value="NC_018068.1"/>
</dbReference>
<dbReference type="OrthoDB" id="7205479at2"/>
<dbReference type="STRING" id="646529.Desaci_1123"/>
<dbReference type="eggNOG" id="COG1950">
    <property type="taxonomic scope" value="Bacteria"/>
</dbReference>
<reference evidence="2 3" key="1">
    <citation type="journal article" date="2012" name="J. Bacteriol.">
        <title>Complete genome sequences of Desulfosporosinus orientis DSM765T, Desulfosporosinus youngiae DSM17734T, Desulfosporosinus meridiei DSM13257T, and Desulfosporosinus acidiphilus DSM22704T.</title>
        <authorList>
            <person name="Pester M."/>
            <person name="Brambilla E."/>
            <person name="Alazard D."/>
            <person name="Rattei T."/>
            <person name="Weinmaier T."/>
            <person name="Han J."/>
            <person name="Lucas S."/>
            <person name="Lapidus A."/>
            <person name="Cheng J.F."/>
            <person name="Goodwin L."/>
            <person name="Pitluck S."/>
            <person name="Peters L."/>
            <person name="Ovchinnikova G."/>
            <person name="Teshima H."/>
            <person name="Detter J.C."/>
            <person name="Han C.S."/>
            <person name="Tapia R."/>
            <person name="Land M.L."/>
            <person name="Hauser L."/>
            <person name="Kyrpides N.C."/>
            <person name="Ivanova N.N."/>
            <person name="Pagani I."/>
            <person name="Huntmann M."/>
            <person name="Wei C.L."/>
            <person name="Davenport K.W."/>
            <person name="Daligault H."/>
            <person name="Chain P.S."/>
            <person name="Chen A."/>
            <person name="Mavromatis K."/>
            <person name="Markowitz V."/>
            <person name="Szeto E."/>
            <person name="Mikhailova N."/>
            <person name="Pati A."/>
            <person name="Wagner M."/>
            <person name="Woyke T."/>
            <person name="Ollivier B."/>
            <person name="Klenk H.P."/>
            <person name="Spring S."/>
            <person name="Loy A."/>
        </authorList>
    </citation>
    <scope>NUCLEOTIDE SEQUENCE [LARGE SCALE GENOMIC DNA]</scope>
    <source>
        <strain evidence="3">DSM 22704 / JCM 16185 / SJ4</strain>
    </source>
</reference>
<gene>
    <name evidence="2" type="ordered locus">Desaci_1123</name>
</gene>
<proteinExistence type="predicted"/>
<accession>I4D2Y6</accession>
<evidence type="ECO:0000313" key="3">
    <source>
        <dbReference type="Proteomes" id="UP000002892"/>
    </source>
</evidence>
<keyword evidence="1" id="KW-1133">Transmembrane helix</keyword>
<protein>
    <submittedName>
        <fullName evidence="2">Putative membrane protein</fullName>
    </submittedName>
</protein>
<organism evidence="2 3">
    <name type="scientific">Desulfosporosinus acidiphilus (strain DSM 22704 / JCM 16185 / SJ4)</name>
    <dbReference type="NCBI Taxonomy" id="646529"/>
    <lineage>
        <taxon>Bacteria</taxon>
        <taxon>Bacillati</taxon>
        <taxon>Bacillota</taxon>
        <taxon>Clostridia</taxon>
        <taxon>Eubacteriales</taxon>
        <taxon>Desulfitobacteriaceae</taxon>
        <taxon>Desulfosporosinus</taxon>
    </lineage>
</organism>
<evidence type="ECO:0000313" key="2">
    <source>
        <dbReference type="EMBL" id="AFM40160.1"/>
    </source>
</evidence>
<name>I4D2Y6_DESAJ</name>
<sequence length="111" mass="12255">MKRPIYRIIVNTLVFMVAAQFLPIHASSPLHYLGAGIILWIVNLLIRPVLIVLTIPLNLLTLGIFTFIINTWMILLTSGLVPGFYVHGFGTALLVSLMVSLANWGIKKIGS</sequence>
<keyword evidence="3" id="KW-1185">Reference proteome</keyword>